<evidence type="ECO:0000256" key="1">
    <source>
        <dbReference type="ARBA" id="ARBA00004442"/>
    </source>
</evidence>
<dbReference type="STRING" id="1005048.CFU_0622"/>
<reference evidence="9 10" key="2">
    <citation type="journal article" date="2006" name="J. Microbiol. Methods">
        <title>Genomic flank-sequencing of plasposon insertion sites for rapid identification of functional genes.</title>
        <authorList>
            <person name="Leveau J.H."/>
            <person name="Gerards S."/>
            <person name="Fritsche K."/>
            <person name="Zondag G."/>
            <person name="van Veen J.A."/>
        </authorList>
    </citation>
    <scope>NUCLEOTIDE SEQUENCE [LARGE SCALE GENOMIC DNA]</scope>
    <source>
        <strain evidence="9 10">Ter331</strain>
    </source>
</reference>
<comment type="subcellular location">
    <subcellularLocation>
        <location evidence="1">Cell outer membrane</location>
    </subcellularLocation>
</comment>
<dbReference type="Proteomes" id="UP000008392">
    <property type="component" value="Chromosome"/>
</dbReference>
<feature type="signal peptide" evidence="8">
    <location>
        <begin position="1"/>
        <end position="33"/>
    </location>
</feature>
<keyword evidence="6" id="KW-0998">Cell outer membrane</keyword>
<gene>
    <name evidence="9" type="primary">crcA</name>
    <name evidence="9" type="ordered locus">CFU_0622</name>
</gene>
<proteinExistence type="inferred from homology"/>
<dbReference type="GO" id="GO:0009279">
    <property type="term" value="C:cell outer membrane"/>
    <property type="evidence" value="ECO:0007669"/>
    <property type="project" value="UniProtKB-SubCell"/>
</dbReference>
<evidence type="ECO:0000313" key="9">
    <source>
        <dbReference type="EMBL" id="AEK60458.1"/>
    </source>
</evidence>
<reference evidence="9 10" key="3">
    <citation type="journal article" date="2008" name="FEMS Microbiol. Ecol.">
        <title>Identification and characterization of genes underlying chitinolysis in Collimonas fungivorans Ter331.</title>
        <authorList>
            <person name="Fritsche K."/>
            <person name="de Boer W."/>
            <person name="Gerards S."/>
            <person name="van den Berg M."/>
            <person name="van Veen J.A."/>
            <person name="Leveau J.H."/>
        </authorList>
    </citation>
    <scope>NUCLEOTIDE SEQUENCE [LARGE SCALE GENOMIC DNA]</scope>
    <source>
        <strain evidence="9 10">Ter331</strain>
    </source>
</reference>
<evidence type="ECO:0000313" key="10">
    <source>
        <dbReference type="Proteomes" id="UP000008392"/>
    </source>
</evidence>
<dbReference type="eggNOG" id="ENOG502Z7SY">
    <property type="taxonomic scope" value="Bacteria"/>
</dbReference>
<keyword evidence="4 8" id="KW-0732">Signal</keyword>
<dbReference type="InterPro" id="IPR011250">
    <property type="entry name" value="OMP/PagP_B-barrel"/>
</dbReference>
<dbReference type="SUPFAM" id="SSF56925">
    <property type="entry name" value="OMPA-like"/>
    <property type="match status" value="1"/>
</dbReference>
<name>G0A8E6_COLFT</name>
<protein>
    <submittedName>
        <fullName evidence="9">Lipid A acylation protein, palmitoyltransferase</fullName>
    </submittedName>
</protein>
<sequence length="205" mass="22947">MLMTTFYRFSALKRTALLTCMTALVAMAAPAQAQETPDTTGWFSKTLTQTQDRLSNIANNGDMEVYLSGYAYHGRRTYTEEKLQELNEKAWGLGGGRTIRNADGNDESLYLFAIRDSHRKPQIMAGYAYEWIWNVPKTPVEVGAGYTAMLMSRQDYFGGFPFPIALPVVSLGVKGAKLMGSYVPRLSQNKGNGDVWLIFARFEVK</sequence>
<dbReference type="AlphaFoldDB" id="G0A8E6"/>
<keyword evidence="10" id="KW-1185">Reference proteome</keyword>
<evidence type="ECO:0000256" key="3">
    <source>
        <dbReference type="ARBA" id="ARBA00022679"/>
    </source>
</evidence>
<dbReference type="Pfam" id="PF07017">
    <property type="entry name" value="PagP"/>
    <property type="match status" value="1"/>
</dbReference>
<evidence type="ECO:0000256" key="7">
    <source>
        <dbReference type="ARBA" id="ARBA00023315"/>
    </source>
</evidence>
<dbReference type="Gene3D" id="2.40.160.20">
    <property type="match status" value="1"/>
</dbReference>
<comment type="similarity">
    <text evidence="2">Belongs to the lipid A palmitoyltransferase family.</text>
</comment>
<reference evidence="9 10" key="1">
    <citation type="journal article" date="2004" name="Environ. Microbiol.">
        <title>Phylogeny-function analysis of (meta)genomic libraries: screening for expression of ribosomal RNA genes by large-insert library fluorescent in situ hybridization (LIL-FISH).</title>
        <authorList>
            <person name="Leveau J.H."/>
            <person name="Gerards S."/>
            <person name="de Boer W."/>
            <person name="van Veen J.A."/>
        </authorList>
    </citation>
    <scope>NUCLEOTIDE SEQUENCE [LARGE SCALE GENOMIC DNA]</scope>
    <source>
        <strain evidence="9 10">Ter331</strain>
    </source>
</reference>
<evidence type="ECO:0000256" key="5">
    <source>
        <dbReference type="ARBA" id="ARBA00023136"/>
    </source>
</evidence>
<evidence type="ECO:0000256" key="4">
    <source>
        <dbReference type="ARBA" id="ARBA00022729"/>
    </source>
</evidence>
<evidence type="ECO:0000256" key="8">
    <source>
        <dbReference type="SAM" id="SignalP"/>
    </source>
</evidence>
<keyword evidence="7" id="KW-0012">Acyltransferase</keyword>
<feature type="chain" id="PRO_5003396969" evidence="8">
    <location>
        <begin position="34"/>
        <end position="205"/>
    </location>
</feature>
<reference evidence="9 10" key="5">
    <citation type="journal article" date="2011" name="ISME J.">
        <title>Dual transcriptional profiling of a bacterial/fungal confrontation: Collimonas fungivorans versus Aspergillus niger.</title>
        <authorList>
            <person name="Mela F."/>
            <person name="Fritsche K."/>
            <person name="de Boer W."/>
            <person name="van Veen J.A."/>
            <person name="de Graaff L.H."/>
            <person name="van den Berg M."/>
            <person name="Leveau J.H."/>
        </authorList>
    </citation>
    <scope>NUCLEOTIDE SEQUENCE [LARGE SCALE GENOMIC DNA]</scope>
    <source>
        <strain evidence="9 10">Ter331</strain>
    </source>
</reference>
<reference evidence="9 10" key="4">
    <citation type="journal article" date="2010" name="Environ. Microbiol.">
        <title>The bacterial genus Collimonas: mycophagy, weathering and other adaptive solutions to life in oligotrophic soil environments.</title>
        <authorList>
            <person name="Leveau J.H."/>
            <person name="Uroz S."/>
            <person name="de Boer W."/>
        </authorList>
    </citation>
    <scope>NUCLEOTIDE SEQUENCE [LARGE SCALE GENOMIC DNA]</scope>
    <source>
        <strain evidence="9 10">Ter331</strain>
    </source>
</reference>
<evidence type="ECO:0000256" key="6">
    <source>
        <dbReference type="ARBA" id="ARBA00023237"/>
    </source>
</evidence>
<evidence type="ECO:0000256" key="2">
    <source>
        <dbReference type="ARBA" id="ARBA00006368"/>
    </source>
</evidence>
<dbReference type="KEGG" id="cfu:CFU_0622"/>
<accession>G0A8E6</accession>
<reference evidence="10" key="6">
    <citation type="submission" date="2011-05" db="EMBL/GenBank/DDBJ databases">
        <title>Complete sequence of Collimonas fungivorans Ter331.</title>
        <authorList>
            <person name="Leveau J.H."/>
        </authorList>
    </citation>
    <scope>NUCLEOTIDE SEQUENCE [LARGE SCALE GENOMIC DNA]</scope>
    <source>
        <strain evidence="10">Ter331</strain>
    </source>
</reference>
<dbReference type="HOGENOM" id="CLU_104099_0_1_4"/>
<dbReference type="EMBL" id="CP002745">
    <property type="protein sequence ID" value="AEK60458.1"/>
    <property type="molecule type" value="Genomic_DNA"/>
</dbReference>
<dbReference type="InterPro" id="IPR009746">
    <property type="entry name" value="LipidA_acyl_PagP"/>
</dbReference>
<keyword evidence="5" id="KW-0472">Membrane</keyword>
<keyword evidence="3 9" id="KW-0808">Transferase</keyword>
<dbReference type="GO" id="GO:0016746">
    <property type="term" value="F:acyltransferase activity"/>
    <property type="evidence" value="ECO:0007669"/>
    <property type="project" value="UniProtKB-KW"/>
</dbReference>
<organism evidence="9 10">
    <name type="scientific">Collimonas fungivorans (strain Ter331)</name>
    <dbReference type="NCBI Taxonomy" id="1005048"/>
    <lineage>
        <taxon>Bacteria</taxon>
        <taxon>Pseudomonadati</taxon>
        <taxon>Pseudomonadota</taxon>
        <taxon>Betaproteobacteria</taxon>
        <taxon>Burkholderiales</taxon>
        <taxon>Oxalobacteraceae</taxon>
        <taxon>Collimonas</taxon>
    </lineage>
</organism>